<dbReference type="FunFam" id="3.40.640.10:FF:000046">
    <property type="entry name" value="Cystathionine gamma-lyase"/>
    <property type="match status" value="1"/>
</dbReference>
<evidence type="ECO:0000256" key="6">
    <source>
        <dbReference type="PIRSR" id="PIRSR001434-2"/>
    </source>
</evidence>
<dbReference type="InterPro" id="IPR015421">
    <property type="entry name" value="PyrdxlP-dep_Trfase_major"/>
</dbReference>
<organism evidence="8 9">
    <name type="scientific">Bogoriella caseilytica</name>
    <dbReference type="NCBI Taxonomy" id="56055"/>
    <lineage>
        <taxon>Bacteria</taxon>
        <taxon>Bacillati</taxon>
        <taxon>Actinomycetota</taxon>
        <taxon>Actinomycetes</taxon>
        <taxon>Micrococcales</taxon>
        <taxon>Bogoriellaceae</taxon>
        <taxon>Bogoriella</taxon>
    </lineage>
</organism>
<dbReference type="RefSeq" id="WP_245990920.1">
    <property type="nucleotide sequence ID" value="NZ_RKHK01000001.1"/>
</dbReference>
<evidence type="ECO:0000256" key="2">
    <source>
        <dbReference type="ARBA" id="ARBA00022898"/>
    </source>
</evidence>
<comment type="caution">
    <text evidence="8">The sequence shown here is derived from an EMBL/GenBank/DDBJ whole genome shotgun (WGS) entry which is preliminary data.</text>
</comment>
<dbReference type="InterPro" id="IPR006234">
    <property type="entry name" value="O-succ-hSer_sulfhydrylase"/>
</dbReference>
<keyword evidence="5" id="KW-0028">Amino-acid biosynthesis</keyword>
<keyword evidence="9" id="KW-1185">Reference proteome</keyword>
<dbReference type="GO" id="GO:0018826">
    <property type="term" value="F:methionine gamma-lyase activity"/>
    <property type="evidence" value="ECO:0007669"/>
    <property type="project" value="UniProtKB-EC"/>
</dbReference>
<evidence type="ECO:0000313" key="8">
    <source>
        <dbReference type="EMBL" id="ROR72626.1"/>
    </source>
</evidence>
<comment type="cofactor">
    <cofactor evidence="1 5 7">
        <name>pyridoxal 5'-phosphate</name>
        <dbReference type="ChEBI" id="CHEBI:597326"/>
    </cofactor>
</comment>
<proteinExistence type="inferred from homology"/>
<comment type="catalytic activity">
    <reaction evidence="3">
        <text>L-homocysteine + H2O = 2-oxobutanoate + hydrogen sulfide + NH4(+) + H(+)</text>
        <dbReference type="Rhea" id="RHEA:14501"/>
        <dbReference type="ChEBI" id="CHEBI:15377"/>
        <dbReference type="ChEBI" id="CHEBI:15378"/>
        <dbReference type="ChEBI" id="CHEBI:16763"/>
        <dbReference type="ChEBI" id="CHEBI:28938"/>
        <dbReference type="ChEBI" id="CHEBI:29919"/>
        <dbReference type="ChEBI" id="CHEBI:58199"/>
        <dbReference type="EC" id="4.4.1.2"/>
    </reaction>
    <physiologicalReaction direction="left-to-right" evidence="3">
        <dbReference type="Rhea" id="RHEA:14502"/>
    </physiologicalReaction>
</comment>
<keyword evidence="5" id="KW-0808">Transferase</keyword>
<evidence type="ECO:0000256" key="4">
    <source>
        <dbReference type="ARBA" id="ARBA00052699"/>
    </source>
</evidence>
<dbReference type="InterPro" id="IPR015424">
    <property type="entry name" value="PyrdxlP-dep_Trfase"/>
</dbReference>
<name>A0A3N2BBI8_9MICO</name>
<dbReference type="PANTHER" id="PTHR11808:SF80">
    <property type="entry name" value="CYSTATHIONINE GAMMA-LYASE"/>
    <property type="match status" value="1"/>
</dbReference>
<dbReference type="Pfam" id="PF01053">
    <property type="entry name" value="Cys_Met_Meta_PP"/>
    <property type="match status" value="1"/>
</dbReference>
<dbReference type="NCBIfam" id="TIGR01325">
    <property type="entry name" value="O_suc_HS_sulf"/>
    <property type="match status" value="1"/>
</dbReference>
<evidence type="ECO:0000256" key="1">
    <source>
        <dbReference type="ARBA" id="ARBA00001933"/>
    </source>
</evidence>
<dbReference type="GO" id="GO:0047982">
    <property type="term" value="F:homocysteine desulfhydrase activity"/>
    <property type="evidence" value="ECO:0007669"/>
    <property type="project" value="UniProtKB-EC"/>
</dbReference>
<comment type="function">
    <text evidence="5">Catalyzes the formation of L-homocysteine from O-succinyl-L-homoserine (OSHS) and hydrogen sulfide.</text>
</comment>
<dbReference type="EMBL" id="RKHK01000001">
    <property type="protein sequence ID" value="ROR72626.1"/>
    <property type="molecule type" value="Genomic_DNA"/>
</dbReference>
<comment type="similarity">
    <text evidence="5">Belongs to the trans-sulfuration enzymes family. MetZ subfamily.</text>
</comment>
<dbReference type="EC" id="2.5.1.-" evidence="5"/>
<comment type="catalytic activity">
    <reaction evidence="5">
        <text>O-succinyl-L-homoserine + hydrogen sulfide = L-homocysteine + succinate</text>
        <dbReference type="Rhea" id="RHEA:27826"/>
        <dbReference type="ChEBI" id="CHEBI:29919"/>
        <dbReference type="ChEBI" id="CHEBI:30031"/>
        <dbReference type="ChEBI" id="CHEBI:57661"/>
        <dbReference type="ChEBI" id="CHEBI:58199"/>
    </reaction>
</comment>
<dbReference type="InterPro" id="IPR015422">
    <property type="entry name" value="PyrdxlP-dep_Trfase_small"/>
</dbReference>
<comment type="subunit">
    <text evidence="5">Homotetramer.</text>
</comment>
<dbReference type="GO" id="GO:0071266">
    <property type="term" value="P:'de novo' L-methionine biosynthetic process"/>
    <property type="evidence" value="ECO:0007669"/>
    <property type="project" value="UniProtKB-UniRule"/>
</dbReference>
<protein>
    <recommendedName>
        <fullName evidence="5">O-succinylhomoserine sulfhydrylase</fullName>
        <shortName evidence="5">OSH sulfhydrylase</shortName>
        <shortName evidence="5">OSHS sulfhydrylase</shortName>
        <ecNumber evidence="5">2.5.1.-</ecNumber>
    </recommendedName>
</protein>
<dbReference type="Gene3D" id="3.40.640.10">
    <property type="entry name" value="Type I PLP-dependent aspartate aminotransferase-like (Major domain)"/>
    <property type="match status" value="1"/>
</dbReference>
<evidence type="ECO:0000256" key="7">
    <source>
        <dbReference type="RuleBase" id="RU362118"/>
    </source>
</evidence>
<comment type="pathway">
    <text evidence="5">Amino-acid biosynthesis; L-methionine biosynthesis via de novo pathway; L-homocysteine from O-succinyl-L-homoserine: step 1/1.</text>
</comment>
<dbReference type="GO" id="GO:0030170">
    <property type="term" value="F:pyridoxal phosphate binding"/>
    <property type="evidence" value="ECO:0007669"/>
    <property type="project" value="UniProtKB-UniRule"/>
</dbReference>
<dbReference type="GO" id="GO:0071268">
    <property type="term" value="P:homocysteine biosynthetic process"/>
    <property type="evidence" value="ECO:0007669"/>
    <property type="project" value="InterPro"/>
</dbReference>
<keyword evidence="2 5" id="KW-0663">Pyridoxal phosphate</keyword>
<evidence type="ECO:0000313" key="9">
    <source>
        <dbReference type="Proteomes" id="UP000280668"/>
    </source>
</evidence>
<keyword evidence="5" id="KW-0486">Methionine biosynthesis</keyword>
<sequence length="422" mass="45513">MTDVPCPPELPCPPDPEGLRPATLAVRGGQRRSAFQETSEALYLTQGFVYGTAAEAADTFAENIERYSYSRYSNPTTRTFEERLALLDGAEDALATSTGMAAVFTAVAALVRSGSRIVAARELFGSTLTIFDDVMAGWGVHTDYVTGVDLEQWQTALATPADVVFLETPSNPMQDVLDLRAIAELAHEAGAIVVVDNVFATPILQQPLSMGADLVVYSATKHIDGQGRTMGGAILGSKKLIGGRIRTMYRMTGPTLSPFNAWVLIKGLETLPLRIRAQSAAALDLAQWLEQQPGVASVRYPFLDSHPQRELAGRQMSAGGSVVTVTFESEGDGRETGPSGRSRDVERTFAFLDGLRVIDLSTNLGDAKTLVTHPATTTHMRVPAEQREAMGVMDTTVRLSVGLEDVEDLREDLARALEARRG</sequence>
<dbReference type="UniPathway" id="UPA00051">
    <property type="reaction ID" value="UER00449"/>
</dbReference>
<feature type="modified residue" description="N6-(pyridoxal phosphate)lysine" evidence="5 6">
    <location>
        <position position="221"/>
    </location>
</feature>
<dbReference type="Proteomes" id="UP000280668">
    <property type="component" value="Unassembled WGS sequence"/>
</dbReference>
<reference evidence="8 9" key="1">
    <citation type="submission" date="2018-11" db="EMBL/GenBank/DDBJ databases">
        <title>Sequencing the genomes of 1000 actinobacteria strains.</title>
        <authorList>
            <person name="Klenk H.-P."/>
        </authorList>
    </citation>
    <scope>NUCLEOTIDE SEQUENCE [LARGE SCALE GENOMIC DNA]</scope>
    <source>
        <strain evidence="8 9">DSM 11294</strain>
    </source>
</reference>
<dbReference type="InterPro" id="IPR000277">
    <property type="entry name" value="Cys/Met-Metab_PyrdxlP-dep_enz"/>
</dbReference>
<dbReference type="GO" id="GO:0005737">
    <property type="term" value="C:cytoplasm"/>
    <property type="evidence" value="ECO:0007669"/>
    <property type="project" value="TreeGrafter"/>
</dbReference>
<dbReference type="SUPFAM" id="SSF53383">
    <property type="entry name" value="PLP-dependent transferases"/>
    <property type="match status" value="1"/>
</dbReference>
<dbReference type="Gene3D" id="3.90.1150.10">
    <property type="entry name" value="Aspartate Aminotransferase, domain 1"/>
    <property type="match status" value="1"/>
</dbReference>
<comment type="catalytic activity">
    <reaction evidence="4">
        <text>L-methionine + H2O = methanethiol + 2-oxobutanoate + NH4(+)</text>
        <dbReference type="Rhea" id="RHEA:23800"/>
        <dbReference type="ChEBI" id="CHEBI:15377"/>
        <dbReference type="ChEBI" id="CHEBI:16007"/>
        <dbReference type="ChEBI" id="CHEBI:16763"/>
        <dbReference type="ChEBI" id="CHEBI:28938"/>
        <dbReference type="ChEBI" id="CHEBI:57844"/>
        <dbReference type="EC" id="4.4.1.11"/>
    </reaction>
    <physiologicalReaction direction="left-to-right" evidence="4">
        <dbReference type="Rhea" id="RHEA:23801"/>
    </physiologicalReaction>
</comment>
<dbReference type="HAMAP" id="MF_02056">
    <property type="entry name" value="MetZ"/>
    <property type="match status" value="1"/>
</dbReference>
<evidence type="ECO:0000256" key="3">
    <source>
        <dbReference type="ARBA" id="ARBA00048780"/>
    </source>
</evidence>
<dbReference type="PANTHER" id="PTHR11808">
    <property type="entry name" value="TRANS-SULFURATION ENZYME FAMILY MEMBER"/>
    <property type="match status" value="1"/>
</dbReference>
<dbReference type="GO" id="GO:0019346">
    <property type="term" value="P:transsulfuration"/>
    <property type="evidence" value="ECO:0007669"/>
    <property type="project" value="InterPro"/>
</dbReference>
<gene>
    <name evidence="5" type="primary">metZ</name>
    <name evidence="8" type="ORF">EDD31_0983</name>
</gene>
<accession>A0A3N2BBI8</accession>
<dbReference type="PIRSF" id="PIRSF001434">
    <property type="entry name" value="CGS"/>
    <property type="match status" value="1"/>
</dbReference>
<dbReference type="GO" id="GO:0016765">
    <property type="term" value="F:transferase activity, transferring alkyl or aryl (other than methyl) groups"/>
    <property type="evidence" value="ECO:0007669"/>
    <property type="project" value="UniProtKB-UniRule"/>
</dbReference>
<evidence type="ECO:0000256" key="5">
    <source>
        <dbReference type="HAMAP-Rule" id="MF_02056"/>
    </source>
</evidence>
<dbReference type="AlphaFoldDB" id="A0A3N2BBI8"/>
<dbReference type="CDD" id="cd00614">
    <property type="entry name" value="CGS_like"/>
    <property type="match status" value="1"/>
</dbReference>